<dbReference type="GO" id="GO:0004748">
    <property type="term" value="F:ribonucleoside-diphosphate reductase activity, thioredoxin disulfide as acceptor"/>
    <property type="evidence" value="ECO:0007669"/>
    <property type="project" value="UniProtKB-EC"/>
</dbReference>
<feature type="active site" evidence="6">
    <location>
        <position position="105"/>
    </location>
</feature>
<evidence type="ECO:0000256" key="6">
    <source>
        <dbReference type="PIRSR" id="PIRSR000355-1"/>
    </source>
</evidence>
<feature type="binding site" evidence="7">
    <location>
        <position position="195"/>
    </location>
    <ligand>
        <name>Fe cation</name>
        <dbReference type="ChEBI" id="CHEBI:24875"/>
        <label>2</label>
    </ligand>
</feature>
<accession>A0A6S4PCN7</accession>
<feature type="binding site" evidence="7">
    <location>
        <position position="101"/>
    </location>
    <ligand>
        <name>Fe cation</name>
        <dbReference type="ChEBI" id="CHEBI:24875"/>
        <label>1</label>
    </ligand>
</feature>
<keyword evidence="5 7" id="KW-0408">Iron</keyword>
<comment type="cofactor">
    <cofactor evidence="7">
        <name>Fe cation</name>
        <dbReference type="ChEBI" id="CHEBI:24875"/>
    </cofactor>
    <text evidence="7">Binds 2 iron ions per subunit.</text>
</comment>
<dbReference type="GeneID" id="55412376"/>
<dbReference type="Proteomes" id="UP000505269">
    <property type="component" value="Segment"/>
</dbReference>
<protein>
    <recommendedName>
        <fullName evidence="2">ribonucleoside-diphosphate reductase</fullName>
        <ecNumber evidence="2">1.17.4.1</ecNumber>
    </recommendedName>
</protein>
<feature type="binding site" evidence="7">
    <location>
        <position position="158"/>
    </location>
    <ligand>
        <name>Fe cation</name>
        <dbReference type="ChEBI" id="CHEBI:24875"/>
        <label>2</label>
    </ligand>
</feature>
<dbReference type="InterPro" id="IPR000358">
    <property type="entry name" value="RNR_small_fam"/>
</dbReference>
<dbReference type="GO" id="GO:0009263">
    <property type="term" value="P:deoxyribonucleotide biosynthetic process"/>
    <property type="evidence" value="ECO:0007669"/>
    <property type="project" value="InterPro"/>
</dbReference>
<dbReference type="RefSeq" id="YP_009777649.1">
    <property type="nucleotide sequence ID" value="NC_047701.1"/>
</dbReference>
<dbReference type="SUPFAM" id="SSF47240">
    <property type="entry name" value="Ferritin-like"/>
    <property type="match status" value="1"/>
</dbReference>
<dbReference type="InterPro" id="IPR009078">
    <property type="entry name" value="Ferritin-like_SF"/>
</dbReference>
<dbReference type="PANTHER" id="PTHR23409">
    <property type="entry name" value="RIBONUCLEOSIDE-DIPHOSPHATE REDUCTASE SMALL CHAIN"/>
    <property type="match status" value="1"/>
</dbReference>
<evidence type="ECO:0000256" key="1">
    <source>
        <dbReference type="ARBA" id="ARBA00009303"/>
    </source>
</evidence>
<dbReference type="KEGG" id="vg:55412376"/>
<evidence type="ECO:0000256" key="5">
    <source>
        <dbReference type="ARBA" id="ARBA00023004"/>
    </source>
</evidence>
<dbReference type="UniPathway" id="UPA00326"/>
<dbReference type="Gene3D" id="1.10.620.20">
    <property type="entry name" value="Ribonucleotide Reductase, subunit A"/>
    <property type="match status" value="1"/>
</dbReference>
<keyword evidence="3 7" id="KW-0479">Metal-binding</keyword>
<evidence type="ECO:0000256" key="4">
    <source>
        <dbReference type="ARBA" id="ARBA00023002"/>
    </source>
</evidence>
<dbReference type="GO" id="GO:0046872">
    <property type="term" value="F:metal ion binding"/>
    <property type="evidence" value="ECO:0007669"/>
    <property type="project" value="UniProtKB-KW"/>
</dbReference>
<dbReference type="EC" id="1.17.4.1" evidence="2"/>
<dbReference type="Pfam" id="PF00268">
    <property type="entry name" value="Ribonuc_red_sm"/>
    <property type="match status" value="1"/>
</dbReference>
<dbReference type="InterPro" id="IPR012348">
    <property type="entry name" value="RNR-like"/>
</dbReference>
<dbReference type="PIRSF" id="PIRSF000355">
    <property type="entry name" value="NrdB"/>
    <property type="match status" value="1"/>
</dbReference>
<dbReference type="InterPro" id="IPR033909">
    <property type="entry name" value="RNR_small"/>
</dbReference>
<sequence length="316" mass="36945">MSLLKERNHYKPFQYPWAFEAYDQQQKMHWLPSEVPLAEDVRDWNERLNEKEKNLITQILKFFTQGDVDIAQAYLDNYIPKFKPPEIRMMLSSIATSEANHAHSYSLLNDTIGLPDSEYKAFQEYKAMADKHDYLFRNKGDGIEGMARELATFSAFGEGLQLFASFVMLLNFQRFGKMKGMCQIVTWSIRDESHHVDNMIKLFHALIDENKHIWNDDFKKTLYDVARDMVSLEDKFIDLAFEQGGVEGIEPNQIKQYIRHIADRRLLQLGLKPNFAVKDNPLPWLDWVLNGVEHTNFFENRATEYAKGSMTGDLWG</sequence>
<dbReference type="PANTHER" id="PTHR23409:SF18">
    <property type="entry name" value="RIBONUCLEOSIDE-DIPHOSPHATE REDUCTASE SUBUNIT M2"/>
    <property type="match status" value="1"/>
</dbReference>
<keyword evidence="9" id="KW-1185">Reference proteome</keyword>
<comment type="similarity">
    <text evidence="1">Belongs to the ribonucleoside diphosphate reductase small chain family.</text>
</comment>
<feature type="binding site" evidence="7">
    <location>
        <position position="67"/>
    </location>
    <ligand>
        <name>Fe cation</name>
        <dbReference type="ChEBI" id="CHEBI:24875"/>
        <label>1</label>
    </ligand>
</feature>
<evidence type="ECO:0000256" key="7">
    <source>
        <dbReference type="PIRSR" id="PIRSR000355-2"/>
    </source>
</evidence>
<dbReference type="NCBIfam" id="NF007186">
    <property type="entry name" value="PRK09614.1-5"/>
    <property type="match status" value="1"/>
</dbReference>
<feature type="binding site" evidence="7">
    <location>
        <position position="98"/>
    </location>
    <ligand>
        <name>Fe cation</name>
        <dbReference type="ChEBI" id="CHEBI:24875"/>
        <label>2</label>
    </ligand>
</feature>
<dbReference type="CDD" id="cd01049">
    <property type="entry name" value="RNRR2"/>
    <property type="match status" value="1"/>
</dbReference>
<evidence type="ECO:0000313" key="8">
    <source>
        <dbReference type="EMBL" id="BAQ94107.1"/>
    </source>
</evidence>
<reference evidence="8 9" key="1">
    <citation type="journal article" date="2013" name="PLoS Genet.">
        <title>Expanding the Marine Virosphere Using Metagenomics.</title>
        <authorList>
            <person name="Mizuno C.M."/>
            <person name="Rodriguez-Valera F."/>
            <person name="Kimes N.E."/>
            <person name="Ghai R."/>
        </authorList>
    </citation>
    <scope>NUCLEOTIDE SEQUENCE [LARGE SCALE GENOMIC DNA]</scope>
    <source>
        <strain evidence="8">UvMED-CGR-C97-MedDCM-OCT-S42-C7</strain>
    </source>
</reference>
<proteinExistence type="inferred from homology"/>
<evidence type="ECO:0000256" key="2">
    <source>
        <dbReference type="ARBA" id="ARBA00012274"/>
    </source>
</evidence>
<evidence type="ECO:0000256" key="3">
    <source>
        <dbReference type="ARBA" id="ARBA00022723"/>
    </source>
</evidence>
<keyword evidence="4" id="KW-0560">Oxidoreductase</keyword>
<organism evidence="8 9">
    <name type="scientific">uncultured phage_MedDCM-OCT-S42-C7</name>
    <dbReference type="NCBI Taxonomy" id="2741073"/>
    <lineage>
        <taxon>Viruses</taxon>
        <taxon>Duplodnaviria</taxon>
        <taxon>Heunggongvirae</taxon>
        <taxon>Uroviricota</taxon>
        <taxon>Caudoviricetes</taxon>
        <taxon>Autographivirales</taxon>
        <taxon>Sieqvirus</taxon>
        <taxon>Sieqvirus S42C7</taxon>
    </lineage>
</organism>
<name>A0A6S4PCN7_9CAUD</name>
<dbReference type="EMBL" id="AP013541">
    <property type="protein sequence ID" value="BAQ94107.1"/>
    <property type="molecule type" value="Genomic_DNA"/>
</dbReference>
<feature type="binding site" evidence="7">
    <location>
        <position position="192"/>
    </location>
    <ligand>
        <name>Fe cation</name>
        <dbReference type="ChEBI" id="CHEBI:24875"/>
        <label>2</label>
    </ligand>
</feature>
<evidence type="ECO:0000313" key="9">
    <source>
        <dbReference type="Proteomes" id="UP000505269"/>
    </source>
</evidence>